<feature type="active site" evidence="4">
    <location>
        <position position="14"/>
    </location>
</feature>
<reference evidence="6 7" key="1">
    <citation type="submission" date="2020-10" db="EMBL/GenBank/DDBJ databases">
        <title>Sequencing the genomes of 1000 actinobacteria strains.</title>
        <authorList>
            <person name="Klenk H.-P."/>
        </authorList>
    </citation>
    <scope>NUCLEOTIDE SEQUENCE [LARGE SCALE GENOMIC DNA]</scope>
    <source>
        <strain evidence="6 7">DSM 44653</strain>
    </source>
</reference>
<dbReference type="PANTHER" id="PTHR42872:SF6">
    <property type="entry name" value="PROTEIN-GLUTAMATE METHYLESTERASE_PROTEIN-GLUTAMINE GLUTAMINASE"/>
    <property type="match status" value="1"/>
</dbReference>
<dbReference type="PIRSF" id="PIRSF036461">
    <property type="entry name" value="Chmtx_methlestr"/>
    <property type="match status" value="1"/>
</dbReference>
<evidence type="ECO:0000313" key="7">
    <source>
        <dbReference type="Proteomes" id="UP000631670"/>
    </source>
</evidence>
<dbReference type="EMBL" id="JADBEG010000001">
    <property type="protein sequence ID" value="MBE1494260.1"/>
    <property type="molecule type" value="Genomic_DNA"/>
</dbReference>
<evidence type="ECO:0000256" key="1">
    <source>
        <dbReference type="ARBA" id="ARBA00022801"/>
    </source>
</evidence>
<proteinExistence type="predicted"/>
<evidence type="ECO:0000256" key="4">
    <source>
        <dbReference type="PROSITE-ProRule" id="PRU00050"/>
    </source>
</evidence>
<dbReference type="CDD" id="cd16433">
    <property type="entry name" value="CheB"/>
    <property type="match status" value="1"/>
</dbReference>
<accession>A0ABR9HTK5</accession>
<comment type="catalytic activity">
    <reaction evidence="3">
        <text>[protein]-L-glutamate 5-O-methyl ester + H2O = L-glutamyl-[protein] + methanol + H(+)</text>
        <dbReference type="Rhea" id="RHEA:23236"/>
        <dbReference type="Rhea" id="RHEA-COMP:10208"/>
        <dbReference type="Rhea" id="RHEA-COMP:10311"/>
        <dbReference type="ChEBI" id="CHEBI:15377"/>
        <dbReference type="ChEBI" id="CHEBI:15378"/>
        <dbReference type="ChEBI" id="CHEBI:17790"/>
        <dbReference type="ChEBI" id="CHEBI:29973"/>
        <dbReference type="ChEBI" id="CHEBI:82795"/>
        <dbReference type="EC" id="3.1.1.61"/>
    </reaction>
</comment>
<evidence type="ECO:0000256" key="3">
    <source>
        <dbReference type="ARBA" id="ARBA00048267"/>
    </source>
</evidence>
<evidence type="ECO:0000256" key="2">
    <source>
        <dbReference type="ARBA" id="ARBA00039140"/>
    </source>
</evidence>
<dbReference type="InterPro" id="IPR035909">
    <property type="entry name" value="CheB_C"/>
</dbReference>
<organism evidence="6 7">
    <name type="scientific">Amycolatopsis lexingtonensis</name>
    <dbReference type="NCBI Taxonomy" id="218822"/>
    <lineage>
        <taxon>Bacteria</taxon>
        <taxon>Bacillati</taxon>
        <taxon>Actinomycetota</taxon>
        <taxon>Actinomycetes</taxon>
        <taxon>Pseudonocardiales</taxon>
        <taxon>Pseudonocardiaceae</taxon>
        <taxon>Amycolatopsis</taxon>
    </lineage>
</organism>
<protein>
    <recommendedName>
        <fullName evidence="2">protein-glutamate methylesterase</fullName>
        <ecNumber evidence="2">3.1.1.61</ecNumber>
    </recommendedName>
</protein>
<keyword evidence="7" id="KW-1185">Reference proteome</keyword>
<keyword evidence="1 4" id="KW-0378">Hydrolase</keyword>
<dbReference type="InterPro" id="IPR000673">
    <property type="entry name" value="Sig_transdc_resp-reg_Me-estase"/>
</dbReference>
<dbReference type="PANTHER" id="PTHR42872">
    <property type="entry name" value="PROTEIN-GLUTAMATE METHYLESTERASE/PROTEIN-GLUTAMINE GLUTAMINASE"/>
    <property type="match status" value="1"/>
</dbReference>
<dbReference type="RefSeq" id="WP_249026830.1">
    <property type="nucleotide sequence ID" value="NZ_JADBEG010000001.1"/>
</dbReference>
<feature type="active site" evidence="4">
    <location>
        <position position="41"/>
    </location>
</feature>
<sequence>MPPFRRDLVVVGASAGGVEALRAVVSGLPADFPGALLVTMHVAAGTHSALARILDRAGALPARPASHGAAIEPGTVYVAPPDRHLLTENGSLVLSPGPTENGHRPAVNALFRSAALTGGPRVVGVVLSGVLDDGAAGLRAIVDQGGVAVVQDPYDALYSGMPENALSMVETAYTARADELGTILDKLVRMPVDPAGARSPSDVLLLEDRIARAGVRAGALKPAERDIAAGYSCPDCEGPLTEIDPAGRYRCRIGHAWSAEALLSAQEDELRFALQKALRALDEKATLAGKLAARTGGGLAERHAAAARDAATAAETLRRFLLRAAAGGGEASGEA</sequence>
<dbReference type="Proteomes" id="UP000631670">
    <property type="component" value="Unassembled WGS sequence"/>
</dbReference>
<gene>
    <name evidence="6" type="ORF">H4696_001360</name>
</gene>
<evidence type="ECO:0000313" key="6">
    <source>
        <dbReference type="EMBL" id="MBE1494260.1"/>
    </source>
</evidence>
<feature type="domain" description="CheB-type methylesterase" evidence="5">
    <location>
        <begin position="2"/>
        <end position="168"/>
    </location>
</feature>
<dbReference type="EC" id="3.1.1.61" evidence="2"/>
<dbReference type="GO" id="GO:0008984">
    <property type="term" value="F:protein-glutamate methylesterase activity"/>
    <property type="evidence" value="ECO:0007669"/>
    <property type="project" value="UniProtKB-EC"/>
</dbReference>
<feature type="active site" evidence="4">
    <location>
        <position position="133"/>
    </location>
</feature>
<dbReference type="SUPFAM" id="SSF52738">
    <property type="entry name" value="Methylesterase CheB, C-terminal domain"/>
    <property type="match status" value="1"/>
</dbReference>
<dbReference type="PROSITE" id="PS50122">
    <property type="entry name" value="CHEB"/>
    <property type="match status" value="1"/>
</dbReference>
<keyword evidence="4" id="KW-0145">Chemotaxis</keyword>
<evidence type="ECO:0000259" key="5">
    <source>
        <dbReference type="PROSITE" id="PS50122"/>
    </source>
</evidence>
<dbReference type="Pfam" id="PF01339">
    <property type="entry name" value="CheB_methylest"/>
    <property type="match status" value="1"/>
</dbReference>
<name>A0ABR9HTK5_9PSEU</name>
<dbReference type="Gene3D" id="3.40.50.180">
    <property type="entry name" value="Methylesterase CheB, C-terminal domain"/>
    <property type="match status" value="1"/>
</dbReference>
<dbReference type="InterPro" id="IPR011247">
    <property type="entry name" value="Chemotax_prot-Glu_Me-esterase"/>
</dbReference>
<comment type="caution">
    <text evidence="6">The sequence shown here is derived from an EMBL/GenBank/DDBJ whole genome shotgun (WGS) entry which is preliminary data.</text>
</comment>